<dbReference type="Proteomes" id="UP000614261">
    <property type="component" value="Unassembled WGS sequence"/>
</dbReference>
<feature type="chain" id="PRO_5046887972" evidence="3">
    <location>
        <begin position="24"/>
        <end position="240"/>
    </location>
</feature>
<dbReference type="Pfam" id="PF00445">
    <property type="entry name" value="Ribonuclease_T2"/>
    <property type="match status" value="1"/>
</dbReference>
<proteinExistence type="inferred from homology"/>
<accession>A0ABQ1J8E3</accession>
<sequence length="240" mass="26827">MRLLAALAALGACGSGLSVPAMAQAYQCRMPEQLRALSIPKRPGKDVRRVIPVTGYTLALSWSPEHCKGRENRPGEALQCSRDHGEFGFILHGLWPKGKTAAYPQYCARSPVQVPLSVVRSTLCDMPSPRLIAHQWDKHGSCMARDPGTYFRTATKVYRAIQLPDMERLSRRALTHGMLKRELARANPGMTPQSIVIRSNTRGWLQEVRVCLGLTYRPRACPAHVRQPRGDVPLRIWRGL</sequence>
<dbReference type="InterPro" id="IPR001568">
    <property type="entry name" value="RNase_T2-like"/>
</dbReference>
<dbReference type="PROSITE" id="PS00531">
    <property type="entry name" value="RNASE_T2_2"/>
    <property type="match status" value="1"/>
</dbReference>
<gene>
    <name evidence="4" type="ORF">GCM10010833_13600</name>
</gene>
<organism evidence="4 5">
    <name type="scientific">Blastomonas aquatica</name>
    <dbReference type="NCBI Taxonomy" id="1510276"/>
    <lineage>
        <taxon>Bacteria</taxon>
        <taxon>Pseudomonadati</taxon>
        <taxon>Pseudomonadota</taxon>
        <taxon>Alphaproteobacteria</taxon>
        <taxon>Sphingomonadales</taxon>
        <taxon>Sphingomonadaceae</taxon>
        <taxon>Blastomonas</taxon>
    </lineage>
</organism>
<dbReference type="PROSITE" id="PS00530">
    <property type="entry name" value="RNASE_T2_1"/>
    <property type="match status" value="1"/>
</dbReference>
<name>A0ABQ1J8E3_9SPHN</name>
<reference evidence="5" key="1">
    <citation type="journal article" date="2019" name="Int. J. Syst. Evol. Microbiol.">
        <title>The Global Catalogue of Microorganisms (GCM) 10K type strain sequencing project: providing services to taxonomists for standard genome sequencing and annotation.</title>
        <authorList>
            <consortium name="The Broad Institute Genomics Platform"/>
            <consortium name="The Broad Institute Genome Sequencing Center for Infectious Disease"/>
            <person name="Wu L."/>
            <person name="Ma J."/>
        </authorList>
    </citation>
    <scope>NUCLEOTIDE SEQUENCE [LARGE SCALE GENOMIC DNA]</scope>
    <source>
        <strain evidence="5">CGMCC 1.12851</strain>
    </source>
</reference>
<dbReference type="InterPro" id="IPR033130">
    <property type="entry name" value="RNase_T2_His_AS_2"/>
</dbReference>
<keyword evidence="5" id="KW-1185">Reference proteome</keyword>
<evidence type="ECO:0000313" key="4">
    <source>
        <dbReference type="EMBL" id="GGB60042.1"/>
    </source>
</evidence>
<comment type="similarity">
    <text evidence="1 2">Belongs to the RNase T2 family.</text>
</comment>
<dbReference type="PANTHER" id="PTHR11240">
    <property type="entry name" value="RIBONUCLEASE T2"/>
    <property type="match status" value="1"/>
</dbReference>
<dbReference type="Gene3D" id="3.90.730.10">
    <property type="entry name" value="Ribonuclease T2-like"/>
    <property type="match status" value="1"/>
</dbReference>
<comment type="caution">
    <text evidence="4">The sequence shown here is derived from an EMBL/GenBank/DDBJ whole genome shotgun (WGS) entry which is preliminary data.</text>
</comment>
<dbReference type="InterPro" id="IPR036430">
    <property type="entry name" value="RNase_T2-like_sf"/>
</dbReference>
<dbReference type="InterPro" id="IPR018188">
    <property type="entry name" value="RNase_T2_His_AS_1"/>
</dbReference>
<evidence type="ECO:0000256" key="3">
    <source>
        <dbReference type="SAM" id="SignalP"/>
    </source>
</evidence>
<dbReference type="EMBL" id="BMGD01000002">
    <property type="protein sequence ID" value="GGB60042.1"/>
    <property type="molecule type" value="Genomic_DNA"/>
</dbReference>
<dbReference type="SUPFAM" id="SSF55895">
    <property type="entry name" value="Ribonuclease Rh-like"/>
    <property type="match status" value="1"/>
</dbReference>
<protein>
    <submittedName>
        <fullName evidence="4">Ribonuclease T(2)</fullName>
    </submittedName>
</protein>
<dbReference type="PANTHER" id="PTHR11240:SF22">
    <property type="entry name" value="RIBONUCLEASE T2"/>
    <property type="match status" value="1"/>
</dbReference>
<evidence type="ECO:0000313" key="5">
    <source>
        <dbReference type="Proteomes" id="UP000614261"/>
    </source>
</evidence>
<feature type="signal peptide" evidence="3">
    <location>
        <begin position="1"/>
        <end position="23"/>
    </location>
</feature>
<keyword evidence="3" id="KW-0732">Signal</keyword>
<evidence type="ECO:0000256" key="1">
    <source>
        <dbReference type="ARBA" id="ARBA00007469"/>
    </source>
</evidence>
<evidence type="ECO:0000256" key="2">
    <source>
        <dbReference type="RuleBase" id="RU004328"/>
    </source>
</evidence>